<evidence type="ECO:0000259" key="2">
    <source>
        <dbReference type="Pfam" id="PF13439"/>
    </source>
</evidence>
<keyword evidence="4" id="KW-1185">Reference proteome</keyword>
<evidence type="ECO:0000313" key="4">
    <source>
        <dbReference type="Proteomes" id="UP001180825"/>
    </source>
</evidence>
<evidence type="ECO:0000259" key="1">
    <source>
        <dbReference type="Pfam" id="PF00534"/>
    </source>
</evidence>
<dbReference type="RefSeq" id="WP_310331521.1">
    <property type="nucleotide sequence ID" value="NZ_JAVDXV010000008.1"/>
</dbReference>
<dbReference type="CDD" id="cd03801">
    <property type="entry name" value="GT4_PimA-like"/>
    <property type="match status" value="1"/>
</dbReference>
<dbReference type="SUPFAM" id="SSF53756">
    <property type="entry name" value="UDP-Glycosyltransferase/glycogen phosphorylase"/>
    <property type="match status" value="1"/>
</dbReference>
<evidence type="ECO:0000313" key="3">
    <source>
        <dbReference type="EMBL" id="MDR7334838.1"/>
    </source>
</evidence>
<reference evidence="3 4" key="1">
    <citation type="submission" date="2023-07" db="EMBL/GenBank/DDBJ databases">
        <title>Sorghum-associated microbial communities from plants grown in Nebraska, USA.</title>
        <authorList>
            <person name="Schachtman D."/>
        </authorList>
    </citation>
    <scope>NUCLEOTIDE SEQUENCE [LARGE SCALE GENOMIC DNA]</scope>
    <source>
        <strain evidence="3 4">BE316</strain>
    </source>
</reference>
<proteinExistence type="predicted"/>
<dbReference type="InterPro" id="IPR001296">
    <property type="entry name" value="Glyco_trans_1"/>
</dbReference>
<dbReference type="PANTHER" id="PTHR12526">
    <property type="entry name" value="GLYCOSYLTRANSFERASE"/>
    <property type="match status" value="1"/>
</dbReference>
<comment type="caution">
    <text evidence="3">The sequence shown here is derived from an EMBL/GenBank/DDBJ whole genome shotgun (WGS) entry which is preliminary data.</text>
</comment>
<name>A0ABU2ACC1_9BURK</name>
<dbReference type="EMBL" id="JAVDXV010000008">
    <property type="protein sequence ID" value="MDR7334838.1"/>
    <property type="molecule type" value="Genomic_DNA"/>
</dbReference>
<accession>A0ABU2ACC1</accession>
<feature type="domain" description="Glycosyltransferase subfamily 4-like N-terminal" evidence="2">
    <location>
        <begin position="24"/>
        <end position="191"/>
    </location>
</feature>
<feature type="domain" description="Glycosyl transferase family 1" evidence="1">
    <location>
        <begin position="210"/>
        <end position="374"/>
    </location>
</feature>
<gene>
    <name evidence="3" type="ORF">J2X21_004002</name>
</gene>
<dbReference type="Proteomes" id="UP001180825">
    <property type="component" value="Unassembled WGS sequence"/>
</dbReference>
<dbReference type="Gene3D" id="3.40.50.2000">
    <property type="entry name" value="Glycogen Phosphorylase B"/>
    <property type="match status" value="2"/>
</dbReference>
<dbReference type="Pfam" id="PF13439">
    <property type="entry name" value="Glyco_transf_4"/>
    <property type="match status" value="1"/>
</dbReference>
<protein>
    <submittedName>
        <fullName evidence="3">Glycosyltransferase involved in cell wall biosynthesis</fullName>
    </submittedName>
</protein>
<sequence length="400" mass="43611">MKQGEGARVLRNVLFVHQAAEMYGSDKVLLYLVTGLLRRGRYWPIVVVPEEGPLVDALRGAGVEVHVCEIAKVKRAVFTPRGFLRLFAQMRAAVVDYDRVVAGRKIGLVHSNTLAVLGGAAWAWRRGVRHLWHVHEIILSPKLVSKAFPWLVKLASDKVVSNSTLTERWLVSHQPALQDRSVVVFNGLPPQEEVLPDAVQAFRVLTGARAGHQLVVLAGRLNHWKGQGLLIEAAARLQARGQLSGLHFAIVGDTAPGQEALRTALMKQVADAGLVECFSFVPFVSDIRPVWLAADIAVVPSTEPEPFGMVAIEAMAAGVPVIVAAHGGLLDIVEHGLSGLHFTPRDAGALADTLHRLATDQNLRSQLGSQGQQRQQRCFSAESQIESLERVYDDMLAQGR</sequence>
<dbReference type="Pfam" id="PF00534">
    <property type="entry name" value="Glycos_transf_1"/>
    <property type="match status" value="1"/>
</dbReference>
<dbReference type="InterPro" id="IPR028098">
    <property type="entry name" value="Glyco_trans_4-like_N"/>
</dbReference>
<organism evidence="3 4">
    <name type="scientific">Roseateles asaccharophilus</name>
    <dbReference type="NCBI Taxonomy" id="582607"/>
    <lineage>
        <taxon>Bacteria</taxon>
        <taxon>Pseudomonadati</taxon>
        <taxon>Pseudomonadota</taxon>
        <taxon>Betaproteobacteria</taxon>
        <taxon>Burkholderiales</taxon>
        <taxon>Sphaerotilaceae</taxon>
        <taxon>Roseateles</taxon>
    </lineage>
</organism>